<dbReference type="EMBL" id="FLUO01000002">
    <property type="protein sequence ID" value="SBW12062.1"/>
    <property type="molecule type" value="Genomic_DNA"/>
</dbReference>
<dbReference type="AlphaFoldDB" id="A0A212KK79"/>
<evidence type="ECO:0000313" key="1">
    <source>
        <dbReference type="EMBL" id="SBW12062.1"/>
    </source>
</evidence>
<proteinExistence type="predicted"/>
<dbReference type="Pfam" id="PF04314">
    <property type="entry name" value="PCuAC"/>
    <property type="match status" value="1"/>
</dbReference>
<name>A0A212KK79_9PROT</name>
<sequence length="166" mass="16558">MREGFFGALTALAIGGAIAVFASVADAGDGIALARAWARATPAGAPAGAAFLSIENTGAEADAVVAASAPVAGVAELHTHAMDGGVMKMRKVERIEVPAHGAVELKPGGLHVMLIGLAEPLVPGRTFPLTLTFEKAGAVEVPVTVREIGARAPEGSAPAHGHAGMK</sequence>
<organism evidence="1">
    <name type="scientific">uncultured Alphaproteobacteria bacterium</name>
    <dbReference type="NCBI Taxonomy" id="91750"/>
    <lineage>
        <taxon>Bacteria</taxon>
        <taxon>Pseudomonadati</taxon>
        <taxon>Pseudomonadota</taxon>
        <taxon>Alphaproteobacteria</taxon>
        <taxon>environmental samples</taxon>
    </lineage>
</organism>
<dbReference type="SUPFAM" id="SSF110087">
    <property type="entry name" value="DR1885-like metal-binding protein"/>
    <property type="match status" value="1"/>
</dbReference>
<gene>
    <name evidence="1" type="ORF">KL86APRO_20424</name>
</gene>
<reference evidence="1" key="1">
    <citation type="submission" date="2016-04" db="EMBL/GenBank/DDBJ databases">
        <authorList>
            <person name="Evans L.H."/>
            <person name="Alamgir A."/>
            <person name="Owens N."/>
            <person name="Weber N.D."/>
            <person name="Virtaneva K."/>
            <person name="Barbian K."/>
            <person name="Babar A."/>
            <person name="Rosenke K."/>
        </authorList>
    </citation>
    <scope>NUCLEOTIDE SEQUENCE</scope>
    <source>
        <strain evidence="1">86</strain>
    </source>
</reference>
<accession>A0A212KK79</accession>
<dbReference type="Gene3D" id="2.60.40.1890">
    <property type="entry name" value="PCu(A)C copper chaperone"/>
    <property type="match status" value="1"/>
</dbReference>
<dbReference type="InterPro" id="IPR007410">
    <property type="entry name" value="LpqE-like"/>
</dbReference>
<dbReference type="PANTHER" id="PTHR36302:SF1">
    <property type="entry name" value="COPPER CHAPERONE PCU(A)C"/>
    <property type="match status" value="1"/>
</dbReference>
<evidence type="ECO:0008006" key="2">
    <source>
        <dbReference type="Google" id="ProtNLM"/>
    </source>
</evidence>
<protein>
    <recommendedName>
        <fullName evidence="2">Copper chaperone PCu(A)C</fullName>
    </recommendedName>
</protein>
<dbReference type="PANTHER" id="PTHR36302">
    <property type="entry name" value="BLR7088 PROTEIN"/>
    <property type="match status" value="1"/>
</dbReference>
<dbReference type="InterPro" id="IPR036182">
    <property type="entry name" value="PCuAC_sf"/>
</dbReference>
<dbReference type="InterPro" id="IPR058248">
    <property type="entry name" value="Lxx211020-like"/>
</dbReference>